<feature type="transmembrane region" description="Helical" evidence="1">
    <location>
        <begin position="92"/>
        <end position="110"/>
    </location>
</feature>
<feature type="transmembrane region" description="Helical" evidence="1">
    <location>
        <begin position="62"/>
        <end position="86"/>
    </location>
</feature>
<evidence type="ECO:0000259" key="2">
    <source>
        <dbReference type="Pfam" id="PF09314"/>
    </source>
</evidence>
<dbReference type="Proteomes" id="UP000518474">
    <property type="component" value="Unassembled WGS sequence"/>
</dbReference>
<name>A0A7W2XQR8_9ESCH</name>
<dbReference type="Pfam" id="PF09314">
    <property type="entry name" value="DUF1972"/>
    <property type="match status" value="1"/>
</dbReference>
<dbReference type="RefSeq" id="WP_105270231.1">
    <property type="nucleotide sequence ID" value="NZ_CP056697.1"/>
</dbReference>
<protein>
    <submittedName>
        <fullName evidence="3">DUF1972 domain-containing protein</fullName>
    </submittedName>
</protein>
<dbReference type="Gene3D" id="3.40.50.2000">
    <property type="entry name" value="Glycogen Phosphorylase B"/>
    <property type="match status" value="2"/>
</dbReference>
<evidence type="ECO:0000256" key="1">
    <source>
        <dbReference type="SAM" id="Phobius"/>
    </source>
</evidence>
<dbReference type="SUPFAM" id="SSF53756">
    <property type="entry name" value="UDP-Glycosyltransferase/glycogen phosphorylase"/>
    <property type="match status" value="1"/>
</dbReference>
<organism evidence="3 4">
    <name type="scientific">Escherichia marmotae</name>
    <dbReference type="NCBI Taxonomy" id="1499973"/>
    <lineage>
        <taxon>Bacteria</taxon>
        <taxon>Pseudomonadati</taxon>
        <taxon>Pseudomonadota</taxon>
        <taxon>Gammaproteobacteria</taxon>
        <taxon>Enterobacterales</taxon>
        <taxon>Enterobacteriaceae</taxon>
        <taxon>Escherichia</taxon>
    </lineage>
</organism>
<comment type="caution">
    <text evidence="3">The sequence shown here is derived from an EMBL/GenBank/DDBJ whole genome shotgun (WGS) entry which is preliminary data.</text>
</comment>
<reference evidence="3 4" key="1">
    <citation type="submission" date="2020-06" db="EMBL/GenBank/DDBJ databases">
        <title>REHAB project genomes.</title>
        <authorList>
            <person name="Shaw L.P."/>
        </authorList>
    </citation>
    <scope>NUCLEOTIDE SEQUENCE [LARGE SCALE GENOMIC DNA]</scope>
    <source>
        <strain evidence="3 4">RHBSTW-00604</strain>
    </source>
</reference>
<sequence>MEENNMKTVAVVGTVGVPACYGGFESLVQNLIDYQSDGIQYQIFCSSKKYDKKFKAYKNADLIYLPINANGVSSIIYDIVCLIICLFKKPDVVLILGVSGCLFLPIYKLFSKSKIIVNIDGLEWRRNKWSVFAKKFLKTSEAISIRIADTIISDNQAIADYVENKYKKKSAVIAYGGDHAINLSTPIDDVQKKDDYYLGLCRIEPENNIEMILNAFINTNEKIKFMGNWDNSEYGRQLKNYYSNYPNITLLEPNYNIEDLYKLRKNCLAYIHGHSAGGTNPSLVEAMHFNIPILAFDCDFNRYTTNDLAHYFSNSQQLSSLVESLSLGNLKCRAFDLKKYAEDMYNWSHIAAMYESIY</sequence>
<keyword evidence="1" id="KW-0472">Membrane</keyword>
<keyword evidence="1" id="KW-0812">Transmembrane</keyword>
<dbReference type="EMBL" id="JABXPT010000001">
    <property type="protein sequence ID" value="MBA7896803.1"/>
    <property type="molecule type" value="Genomic_DNA"/>
</dbReference>
<dbReference type="AlphaFoldDB" id="A0A7W2XQR8"/>
<feature type="domain" description="DUF1972" evidence="2">
    <location>
        <begin position="6"/>
        <end position="178"/>
    </location>
</feature>
<accession>A0A7W2XQR8</accession>
<proteinExistence type="predicted"/>
<keyword evidence="1" id="KW-1133">Transmembrane helix</keyword>
<evidence type="ECO:0000313" key="4">
    <source>
        <dbReference type="Proteomes" id="UP000518474"/>
    </source>
</evidence>
<gene>
    <name evidence="3" type="ORF">HV245_01130</name>
</gene>
<evidence type="ECO:0000313" key="3">
    <source>
        <dbReference type="EMBL" id="MBA7896803.1"/>
    </source>
</evidence>
<dbReference type="InterPro" id="IPR015393">
    <property type="entry name" value="DUF1972"/>
</dbReference>